<dbReference type="AlphaFoldDB" id="D3QZN4"/>
<proteinExistence type="predicted"/>
<dbReference type="RefSeq" id="WP_012992696.1">
    <property type="nucleotide sequence ID" value="NC_013895.2"/>
</dbReference>
<accession>D3QZN4</accession>
<evidence type="ECO:0000313" key="3">
    <source>
        <dbReference type="Proteomes" id="UP000008234"/>
    </source>
</evidence>
<evidence type="ECO:0000313" key="2">
    <source>
        <dbReference type="EMBL" id="ADC91828.1"/>
    </source>
</evidence>
<feature type="region of interest" description="Disordered" evidence="1">
    <location>
        <begin position="462"/>
        <end position="500"/>
    </location>
</feature>
<dbReference type="EMBL" id="CP001850">
    <property type="protein sequence ID" value="ADC91828.1"/>
    <property type="molecule type" value="Genomic_DNA"/>
</dbReference>
<organism evidence="2 3">
    <name type="scientific">Mageeibacillus indolicus (strain UPII9-5)</name>
    <name type="common">Clostridiales genomosp. BVAB3 (strain UPII9-5)</name>
    <dbReference type="NCBI Taxonomy" id="699246"/>
    <lineage>
        <taxon>Bacteria</taxon>
        <taxon>Bacillati</taxon>
        <taxon>Bacillota</taxon>
        <taxon>Clostridia</taxon>
        <taxon>Eubacteriales</taxon>
        <taxon>Oscillospiraceae</taxon>
        <taxon>Mageeibacillus</taxon>
    </lineage>
</organism>
<dbReference type="HOGENOM" id="CLU_321798_0_0_9"/>
<feature type="compositionally biased region" description="Basic and acidic residues" evidence="1">
    <location>
        <begin position="474"/>
        <end position="488"/>
    </location>
</feature>
<dbReference type="Proteomes" id="UP000008234">
    <property type="component" value="Chromosome"/>
</dbReference>
<dbReference type="STRING" id="699246.HMPREF0868_0034"/>
<evidence type="ECO:0000256" key="1">
    <source>
        <dbReference type="SAM" id="MobiDB-lite"/>
    </source>
</evidence>
<protein>
    <submittedName>
        <fullName evidence="2">Putative type IV conjugative transfer system protein TraL</fullName>
    </submittedName>
</protein>
<reference evidence="3" key="1">
    <citation type="submission" date="2009-12" db="EMBL/GenBank/DDBJ databases">
        <title>Sequence of Clostridiales genomosp. BVAB3 str. UPII9-5.</title>
        <authorList>
            <person name="Madupu R."/>
            <person name="Durkin A.S."/>
            <person name="Torralba M."/>
            <person name="Methe B."/>
            <person name="Sutton G.G."/>
            <person name="Strausberg R.L."/>
            <person name="Nelson K.E."/>
        </authorList>
    </citation>
    <scope>NUCLEOTIDE SEQUENCE [LARGE SCALE GENOMIC DNA]</scope>
    <source>
        <strain evidence="3">UPII9-5</strain>
    </source>
</reference>
<sequence length="900" mass="99500">MPSYWLNKLNTLFEKTLQAELAARFDGGLANASDLPSIGSVEAGEFTVTRETVAAILDLDVTAAMSLLSSTYRYSKAETSARSQLGYVDINIFCSKLEFTLVKFLYLGLSSHQRRVFSFKLLVEHAHSALQKVSAEYFDYIPLPLWLYFVLPPQVASSAWLTPDFPPLSYAEAGAGAGAAADFEAGSEIVTVLRPTEFADPATLTLTALRIYLSSIVQNGLTEFQLAQTVVRYLRQTNIPARLLHFEADTVQASRYGVEFFQGQSWYLLPIASADNLLAAINNRAFGYNRNWLYVYTYIPGSAELYKIFTPADEKTDFVLMHRANNAYLNLTAAYAPTVSLSFTVAAAGQVEIIAPSEGIAKKLGEFMVEPGRVYFLPLGLGEVALALNPSECSQPVSGSQAQGSVPTAFSEANVLNWLDLQVIDTTKVGDEILHLKPAIGYRDFPPATRATLAKNAAAQNAAANSRTAAPETVEIKKKSTANHEKTKATATPDTASPNRVYPIDSETTATLPQCCIPPQLLSPKFYRDLLSYREQQAVLSSTNLQLLLERPLAKQRSVYELLQKTGRNGEAILNFLAEAANAVQLSNYIHLLQQLTESNLVALNPALLKAWPDLPDDYLLPELFYRYTFNLQLLSEPLTDWPRRMRTVLTANQAPIQPILRADQATFHAKVLFWQNHPYSLPMFGRFFSEYGQRSRALLLGLAIARTLGLPAKLNKWVDSLDIFDFASERFLAMAYSPEFCPVAEPTPAFFSIAENDLLADEARHKDLQNLSDVQKELQRRRSEAGADPTSTSILGDENKVFVPRLLSPDRKKLITEAVHLSLSSEVVELKYGIDWQLFFQPPAPGSPILRLKIAPPVSAYVSPGTYLFVICGTRHATAKHIYTVGAGDELFLTLSAND</sequence>
<keyword evidence="3" id="KW-1185">Reference proteome</keyword>
<dbReference type="KEGG" id="clo:HMPREF0868_0034"/>
<name>D3QZN4_MAGIU</name>
<gene>
    <name evidence="2" type="ordered locus">HMPREF0868_0034</name>
</gene>
<feature type="compositionally biased region" description="Polar residues" evidence="1">
    <location>
        <begin position="489"/>
        <end position="498"/>
    </location>
</feature>